<gene>
    <name evidence="6" type="ORF">BCU17_19040</name>
</gene>
<dbReference type="PRINTS" id="PR00811">
    <property type="entry name" value="BCTERIALGSPD"/>
</dbReference>
<dbReference type="InterPro" id="IPR050810">
    <property type="entry name" value="Bact_Secretion_Sys_Channel"/>
</dbReference>
<dbReference type="AlphaFoldDB" id="A0A2N7FCF0"/>
<evidence type="ECO:0000313" key="6">
    <source>
        <dbReference type="EMBL" id="PMJ66524.1"/>
    </source>
</evidence>
<evidence type="ECO:0000259" key="4">
    <source>
        <dbReference type="Pfam" id="PF00263"/>
    </source>
</evidence>
<keyword evidence="3" id="KW-0732">Signal</keyword>
<dbReference type="Pfam" id="PF00263">
    <property type="entry name" value="Secretin"/>
    <property type="match status" value="1"/>
</dbReference>
<dbReference type="GO" id="GO:0015627">
    <property type="term" value="C:type II protein secretion system complex"/>
    <property type="evidence" value="ECO:0007669"/>
    <property type="project" value="TreeGrafter"/>
</dbReference>
<evidence type="ECO:0000259" key="5">
    <source>
        <dbReference type="Pfam" id="PF13629"/>
    </source>
</evidence>
<dbReference type="PANTHER" id="PTHR30332:SF17">
    <property type="entry name" value="TYPE IV PILIATION SYSTEM PROTEIN DR_0774-RELATED"/>
    <property type="match status" value="1"/>
</dbReference>
<evidence type="ECO:0000256" key="3">
    <source>
        <dbReference type="SAM" id="SignalP"/>
    </source>
</evidence>
<feature type="domain" description="Pilus formation protein N-terminal" evidence="5">
    <location>
        <begin position="24"/>
        <end position="94"/>
    </location>
</feature>
<comment type="caution">
    <text evidence="6">The sequence shown here is derived from an EMBL/GenBank/DDBJ whole genome shotgun (WGS) entry which is preliminary data.</text>
</comment>
<feature type="signal peptide" evidence="3">
    <location>
        <begin position="1"/>
        <end position="23"/>
    </location>
</feature>
<feature type="region of interest" description="Disordered" evidence="2">
    <location>
        <begin position="151"/>
        <end position="175"/>
    </location>
</feature>
<dbReference type="EMBL" id="MCWU01000022">
    <property type="protein sequence ID" value="PMJ66524.1"/>
    <property type="molecule type" value="Genomic_DNA"/>
</dbReference>
<accession>A0A2N7FCF0</accession>
<name>A0A2N7FCF0_VIBSP</name>
<feature type="chain" id="PRO_5014898729" evidence="3">
    <location>
        <begin position="24"/>
        <end position="465"/>
    </location>
</feature>
<reference evidence="7" key="1">
    <citation type="submission" date="2016-07" db="EMBL/GenBank/DDBJ databases">
        <title>Nontailed viruses are major unrecognized killers of bacteria in the ocean.</title>
        <authorList>
            <person name="Kauffman K."/>
            <person name="Hussain F."/>
            <person name="Yang J."/>
            <person name="Arevalo P."/>
            <person name="Brown J."/>
            <person name="Cutler M."/>
            <person name="Kelly L."/>
            <person name="Polz M.F."/>
        </authorList>
    </citation>
    <scope>NUCLEOTIDE SEQUENCE [LARGE SCALE GENOMIC DNA]</scope>
    <source>
        <strain evidence="7">10N.261.55.E11</strain>
    </source>
</reference>
<dbReference type="InterPro" id="IPR004846">
    <property type="entry name" value="T2SS/T3SS_dom"/>
</dbReference>
<dbReference type="InterPro" id="IPR001775">
    <property type="entry name" value="GspD/PilQ"/>
</dbReference>
<feature type="domain" description="Type II/III secretion system secretin-like" evidence="4">
    <location>
        <begin position="249"/>
        <end position="408"/>
    </location>
</feature>
<organism evidence="6 7">
    <name type="scientific">Vibrio splendidus</name>
    <dbReference type="NCBI Taxonomy" id="29497"/>
    <lineage>
        <taxon>Bacteria</taxon>
        <taxon>Pseudomonadati</taxon>
        <taxon>Pseudomonadota</taxon>
        <taxon>Gammaproteobacteria</taxon>
        <taxon>Vibrionales</taxon>
        <taxon>Vibrionaceae</taxon>
        <taxon>Vibrio</taxon>
    </lineage>
</organism>
<dbReference type="Proteomes" id="UP000235330">
    <property type="component" value="Unassembled WGS sequence"/>
</dbReference>
<evidence type="ECO:0000256" key="1">
    <source>
        <dbReference type="RuleBase" id="RU004003"/>
    </source>
</evidence>
<evidence type="ECO:0000256" key="2">
    <source>
        <dbReference type="SAM" id="MobiDB-lite"/>
    </source>
</evidence>
<dbReference type="InterPro" id="IPR032789">
    <property type="entry name" value="T2SS-T3SS_pil_N"/>
</dbReference>
<dbReference type="PANTHER" id="PTHR30332">
    <property type="entry name" value="PROBABLE GENERAL SECRETION PATHWAY PROTEIN D"/>
    <property type="match status" value="1"/>
</dbReference>
<dbReference type="Pfam" id="PF13629">
    <property type="entry name" value="T2SS-T3SS_pil_N"/>
    <property type="match status" value="1"/>
</dbReference>
<feature type="region of interest" description="Disordered" evidence="2">
    <location>
        <begin position="445"/>
        <end position="465"/>
    </location>
</feature>
<sequence>MANICRWWGVLLLSSLCVSFASAASTFDVTINEARMIRLPEKAKSIFISNTHIANYQTLTNTKVMIFGKQAGSATITVLNEQERVIYTNKIRVTHNSREFNELVKNKFPEASVNAESLGGKLWLKGRVPSPMMAHNIVSLAKGYLSPIVGSTEQQESSNSQGNSNNSGNSTNQNQQTQLNDDELINQLVVTMPNQVNIRVKIAEVSRNVSNKLGIKWGSIAGGVGQFSFSKLPNVSSWGKPSITALIDALATNGMMSVLAEPNLTAMSGEDAEFLVGGQVPLPLITADTTQIEYKDFGVKLNFTPTVLSQNRISLKVNPEVSNVSIESQQVIHGTNFPSFTTRSASTTIELASGQSFALGGLLKSEDIEQLQKVPLIGEIPVLGSLFRSTEFTRRETELIIIVTAYLVQPTRSDSMPLPTDGLIPLSDVERLLALPRIQRKRTFSQDTYTDNQKPRLLGDNGFYY</sequence>
<protein>
    <submittedName>
        <fullName evidence="6">Secretin</fullName>
    </submittedName>
</protein>
<evidence type="ECO:0000313" key="7">
    <source>
        <dbReference type="Proteomes" id="UP000235330"/>
    </source>
</evidence>
<dbReference type="RefSeq" id="WP_102516332.1">
    <property type="nucleotide sequence ID" value="NZ_CAWNSM010000022.1"/>
</dbReference>
<dbReference type="GO" id="GO:0009306">
    <property type="term" value="P:protein secretion"/>
    <property type="evidence" value="ECO:0007669"/>
    <property type="project" value="InterPro"/>
</dbReference>
<proteinExistence type="inferred from homology"/>
<comment type="similarity">
    <text evidence="1">Belongs to the bacterial secretin family.</text>
</comment>